<dbReference type="SUPFAM" id="SSF56112">
    <property type="entry name" value="Protein kinase-like (PK-like)"/>
    <property type="match status" value="1"/>
</dbReference>
<gene>
    <name evidence="7" type="ORF">GA0070606_5769</name>
</gene>
<feature type="transmembrane region" description="Helical" evidence="5">
    <location>
        <begin position="426"/>
        <end position="446"/>
    </location>
</feature>
<dbReference type="AlphaFoldDB" id="A0A1C6VZ77"/>
<evidence type="ECO:0000256" key="4">
    <source>
        <dbReference type="ARBA" id="ARBA00022840"/>
    </source>
</evidence>
<dbReference type="InterPro" id="IPR008271">
    <property type="entry name" value="Ser/Thr_kinase_AS"/>
</dbReference>
<feature type="transmembrane region" description="Helical" evidence="5">
    <location>
        <begin position="369"/>
        <end position="387"/>
    </location>
</feature>
<keyword evidence="3 7" id="KW-0418">Kinase</keyword>
<dbReference type="CDD" id="cd14014">
    <property type="entry name" value="STKc_PknB_like"/>
    <property type="match status" value="1"/>
</dbReference>
<dbReference type="Proteomes" id="UP000199001">
    <property type="component" value="Unassembled WGS sequence"/>
</dbReference>
<dbReference type="InterPro" id="IPR000719">
    <property type="entry name" value="Prot_kinase_dom"/>
</dbReference>
<dbReference type="GO" id="GO:0005524">
    <property type="term" value="F:ATP binding"/>
    <property type="evidence" value="ECO:0007669"/>
    <property type="project" value="UniProtKB-KW"/>
</dbReference>
<evidence type="ECO:0000256" key="3">
    <source>
        <dbReference type="ARBA" id="ARBA00022777"/>
    </source>
</evidence>
<proteinExistence type="predicted"/>
<feature type="transmembrane region" description="Helical" evidence="5">
    <location>
        <begin position="458"/>
        <end position="483"/>
    </location>
</feature>
<feature type="transmembrane region" description="Helical" evidence="5">
    <location>
        <begin position="399"/>
        <end position="419"/>
    </location>
</feature>
<evidence type="ECO:0000259" key="6">
    <source>
        <dbReference type="PROSITE" id="PS50011"/>
    </source>
</evidence>
<protein>
    <submittedName>
        <fullName evidence="7">Serine/threonine protein kinase</fullName>
    </submittedName>
</protein>
<keyword evidence="2" id="KW-0547">Nucleotide-binding</keyword>
<dbReference type="STRING" id="47855.GA0070606_5769"/>
<accession>A0A1C6VZ77</accession>
<dbReference type="PROSITE" id="PS00108">
    <property type="entry name" value="PROTEIN_KINASE_ST"/>
    <property type="match status" value="1"/>
</dbReference>
<sequence length="488" mass="51057">MQSLVSTDPGNIADFRLSGVLGRGGQGTVYLGQDSAGHKVAVKVLNIHVAADQAARRRFEREAEAARRVAGFCTARVLDAGVADGRPYIVSEFVAGQTLDSLVRGDGVRSGSGLERLAVATLTALTAIHRAGIVHRDFKPSNVVMGAEGPVVIDFGIARAFDQTVTSSVIGTPAFMAPEQFMGGAIGPEADLFSWAGTMVFAATGRHAFAGDTTPSVMRAILEAEPDLTGVPGALRPVLGKCLAKDPKRRPNAAEVLRWVTGEQPALSVDDQATAPLTPPTRPMFAQPRTRLLDPDERTPPAAVPGADRPNIPLLTAASVIINAAGLVGLLSMPMALDISILATISMSLLLLSSPVLGAAVWRYHIGARFALCSTLPFSLLFLAWLATPEMSYGFPDMLFVFMPLALQGVAFVVAAAFLRRTGTTVTILGVAAGSALAVCATGRVLAGLPTVHVDDGLFVFLMMMGAASIVLGCAWVTLLSIASVRRP</sequence>
<dbReference type="Gene3D" id="3.30.200.20">
    <property type="entry name" value="Phosphorylase Kinase, domain 1"/>
    <property type="match status" value="1"/>
</dbReference>
<dbReference type="Gene3D" id="1.10.510.10">
    <property type="entry name" value="Transferase(Phosphotransferase) domain 1"/>
    <property type="match status" value="1"/>
</dbReference>
<evidence type="ECO:0000313" key="8">
    <source>
        <dbReference type="Proteomes" id="UP000199001"/>
    </source>
</evidence>
<evidence type="ECO:0000256" key="5">
    <source>
        <dbReference type="SAM" id="Phobius"/>
    </source>
</evidence>
<evidence type="ECO:0000256" key="1">
    <source>
        <dbReference type="ARBA" id="ARBA00022679"/>
    </source>
</evidence>
<keyword evidence="4" id="KW-0067">ATP-binding</keyword>
<dbReference type="Pfam" id="PF00069">
    <property type="entry name" value="Pkinase"/>
    <property type="match status" value="1"/>
</dbReference>
<dbReference type="GO" id="GO:0004674">
    <property type="term" value="F:protein serine/threonine kinase activity"/>
    <property type="evidence" value="ECO:0007669"/>
    <property type="project" value="UniProtKB-KW"/>
</dbReference>
<reference evidence="8" key="1">
    <citation type="submission" date="2016-06" db="EMBL/GenBank/DDBJ databases">
        <authorList>
            <person name="Varghese N."/>
            <person name="Submissions Spin"/>
        </authorList>
    </citation>
    <scope>NUCLEOTIDE SEQUENCE [LARGE SCALE GENOMIC DNA]</scope>
    <source>
        <strain evidence="8">DSM 43903</strain>
    </source>
</reference>
<dbReference type="PANTHER" id="PTHR43289:SF34">
    <property type="entry name" value="SERINE_THREONINE-PROTEIN KINASE YBDM-RELATED"/>
    <property type="match status" value="1"/>
</dbReference>
<dbReference type="EMBL" id="FMHZ01000002">
    <property type="protein sequence ID" value="SCL71596.1"/>
    <property type="molecule type" value="Genomic_DNA"/>
</dbReference>
<dbReference type="PANTHER" id="PTHR43289">
    <property type="entry name" value="MITOGEN-ACTIVATED PROTEIN KINASE KINASE KINASE 20-RELATED"/>
    <property type="match status" value="1"/>
</dbReference>
<keyword evidence="7" id="KW-0723">Serine/threonine-protein kinase</keyword>
<keyword evidence="5" id="KW-0472">Membrane</keyword>
<keyword evidence="8" id="KW-1185">Reference proteome</keyword>
<dbReference type="PROSITE" id="PS50011">
    <property type="entry name" value="PROTEIN_KINASE_DOM"/>
    <property type="match status" value="1"/>
</dbReference>
<dbReference type="RefSeq" id="WP_176737461.1">
    <property type="nucleotide sequence ID" value="NZ_FMHZ01000002.1"/>
</dbReference>
<feature type="transmembrane region" description="Helical" evidence="5">
    <location>
        <begin position="339"/>
        <end position="362"/>
    </location>
</feature>
<dbReference type="InterPro" id="IPR011009">
    <property type="entry name" value="Kinase-like_dom_sf"/>
</dbReference>
<keyword evidence="5" id="KW-0812">Transmembrane</keyword>
<evidence type="ECO:0000313" key="7">
    <source>
        <dbReference type="EMBL" id="SCL71596.1"/>
    </source>
</evidence>
<organism evidence="7 8">
    <name type="scientific">Micromonospora citrea</name>
    <dbReference type="NCBI Taxonomy" id="47855"/>
    <lineage>
        <taxon>Bacteria</taxon>
        <taxon>Bacillati</taxon>
        <taxon>Actinomycetota</taxon>
        <taxon>Actinomycetes</taxon>
        <taxon>Micromonosporales</taxon>
        <taxon>Micromonosporaceae</taxon>
        <taxon>Micromonospora</taxon>
    </lineage>
</organism>
<name>A0A1C6VZ77_9ACTN</name>
<evidence type="ECO:0000256" key="2">
    <source>
        <dbReference type="ARBA" id="ARBA00022741"/>
    </source>
</evidence>
<feature type="domain" description="Protein kinase" evidence="6">
    <location>
        <begin position="15"/>
        <end position="267"/>
    </location>
</feature>
<keyword evidence="5" id="KW-1133">Transmembrane helix</keyword>
<keyword evidence="1" id="KW-0808">Transferase</keyword>